<dbReference type="CDD" id="cd01574">
    <property type="entry name" value="PBP1_LacI"/>
    <property type="match status" value="1"/>
</dbReference>
<evidence type="ECO:0000256" key="4">
    <source>
        <dbReference type="SAM" id="MobiDB-lite"/>
    </source>
</evidence>
<dbReference type="EMBL" id="SMRU01000018">
    <property type="protein sequence ID" value="TDF93615.1"/>
    <property type="molecule type" value="Genomic_DNA"/>
</dbReference>
<evidence type="ECO:0000313" key="7">
    <source>
        <dbReference type="Proteomes" id="UP000295511"/>
    </source>
</evidence>
<dbReference type="PROSITE" id="PS00356">
    <property type="entry name" value="HTH_LACI_1"/>
    <property type="match status" value="1"/>
</dbReference>
<dbReference type="InterPro" id="IPR028082">
    <property type="entry name" value="Peripla_BP_I"/>
</dbReference>
<dbReference type="Pfam" id="PF13377">
    <property type="entry name" value="Peripla_BP_3"/>
    <property type="match status" value="1"/>
</dbReference>
<dbReference type="SUPFAM" id="SSF53822">
    <property type="entry name" value="Periplasmic binding protein-like I"/>
    <property type="match status" value="1"/>
</dbReference>
<dbReference type="SMART" id="SM00354">
    <property type="entry name" value="HTH_LACI"/>
    <property type="match status" value="1"/>
</dbReference>
<evidence type="ECO:0000256" key="3">
    <source>
        <dbReference type="ARBA" id="ARBA00023163"/>
    </source>
</evidence>
<comment type="caution">
    <text evidence="6">The sequence shown here is derived from an EMBL/GenBank/DDBJ whole genome shotgun (WGS) entry which is preliminary data.</text>
</comment>
<dbReference type="Gene3D" id="1.10.260.40">
    <property type="entry name" value="lambda repressor-like DNA-binding domains"/>
    <property type="match status" value="1"/>
</dbReference>
<sequence>MLGIPEGDVPAASGTASAVHGSPLGSIAHGERRRPPTIADVARVAGVSQPTVSRVLTGNIPVREVTKDRVRAAMKSLGYRPNGAARALVQGRQPIVGVITRDTSLHGYSRMLANIESRARQAGYLVAIVALDPADLQTSMSALDVLLGQPIIGVVVLDYTTYDVRLKDSLGNLPISTVIHGDLTDIDVPHVRVDDRKAAYEVTNHLLSLGHRTVHHVAAPSRNGEPHIREAAWRQALLDAGAPVPEALRTDWSIAAAREAGTALARDPGVTAIFCANDEIAFAVMRSIHEAGKRVPQDISVAGIDDEPLAATWVPGLTTYRLDFDWAGAAALELLMEPDEPVSTAGTPSYGLVTRESTAPPPATE</sequence>
<dbReference type="CDD" id="cd01392">
    <property type="entry name" value="HTH_LacI"/>
    <property type="match status" value="1"/>
</dbReference>
<evidence type="ECO:0000313" key="6">
    <source>
        <dbReference type="EMBL" id="TDF93615.1"/>
    </source>
</evidence>
<evidence type="ECO:0000256" key="1">
    <source>
        <dbReference type="ARBA" id="ARBA00023015"/>
    </source>
</evidence>
<dbReference type="RefSeq" id="WP_133205119.1">
    <property type="nucleotide sequence ID" value="NZ_SMRU01000018.1"/>
</dbReference>
<feature type="region of interest" description="Disordered" evidence="4">
    <location>
        <begin position="340"/>
        <end position="365"/>
    </location>
</feature>
<name>A0A4R5KFZ3_9MICC</name>
<keyword evidence="2" id="KW-0238">DNA-binding</keyword>
<dbReference type="GO" id="GO:0003700">
    <property type="term" value="F:DNA-binding transcription factor activity"/>
    <property type="evidence" value="ECO:0007669"/>
    <property type="project" value="TreeGrafter"/>
</dbReference>
<evidence type="ECO:0000256" key="2">
    <source>
        <dbReference type="ARBA" id="ARBA00023125"/>
    </source>
</evidence>
<keyword evidence="1" id="KW-0805">Transcription regulation</keyword>
<dbReference type="OrthoDB" id="9785139at2"/>
<dbReference type="AlphaFoldDB" id="A0A4R5KFZ3"/>
<dbReference type="SUPFAM" id="SSF47413">
    <property type="entry name" value="lambda repressor-like DNA-binding domains"/>
    <property type="match status" value="1"/>
</dbReference>
<feature type="region of interest" description="Disordered" evidence="4">
    <location>
        <begin position="1"/>
        <end position="34"/>
    </location>
</feature>
<keyword evidence="7" id="KW-1185">Reference proteome</keyword>
<dbReference type="InterPro" id="IPR000843">
    <property type="entry name" value="HTH_LacI"/>
</dbReference>
<dbReference type="PANTHER" id="PTHR30146">
    <property type="entry name" value="LACI-RELATED TRANSCRIPTIONAL REPRESSOR"/>
    <property type="match status" value="1"/>
</dbReference>
<evidence type="ECO:0000259" key="5">
    <source>
        <dbReference type="PROSITE" id="PS50932"/>
    </source>
</evidence>
<protein>
    <submittedName>
        <fullName evidence="6">LacI family transcriptional regulator</fullName>
    </submittedName>
</protein>
<keyword evidence="3" id="KW-0804">Transcription</keyword>
<dbReference type="InterPro" id="IPR046335">
    <property type="entry name" value="LacI/GalR-like_sensor"/>
</dbReference>
<dbReference type="Proteomes" id="UP000295511">
    <property type="component" value="Unassembled WGS sequence"/>
</dbReference>
<organism evidence="6 7">
    <name type="scientific">Arthrobacter terricola</name>
    <dbReference type="NCBI Taxonomy" id="2547396"/>
    <lineage>
        <taxon>Bacteria</taxon>
        <taxon>Bacillati</taxon>
        <taxon>Actinomycetota</taxon>
        <taxon>Actinomycetes</taxon>
        <taxon>Micrococcales</taxon>
        <taxon>Micrococcaceae</taxon>
        <taxon>Arthrobacter</taxon>
    </lineage>
</organism>
<proteinExistence type="predicted"/>
<feature type="domain" description="HTH lacI-type" evidence="5">
    <location>
        <begin position="36"/>
        <end position="90"/>
    </location>
</feature>
<dbReference type="Pfam" id="PF00356">
    <property type="entry name" value="LacI"/>
    <property type="match status" value="1"/>
</dbReference>
<dbReference type="Gene3D" id="3.40.50.2300">
    <property type="match status" value="2"/>
</dbReference>
<dbReference type="InterPro" id="IPR010982">
    <property type="entry name" value="Lambda_DNA-bd_dom_sf"/>
</dbReference>
<dbReference type="PANTHER" id="PTHR30146:SF109">
    <property type="entry name" value="HTH-TYPE TRANSCRIPTIONAL REGULATOR GALS"/>
    <property type="match status" value="1"/>
</dbReference>
<accession>A0A4R5KFZ3</accession>
<dbReference type="PROSITE" id="PS50932">
    <property type="entry name" value="HTH_LACI_2"/>
    <property type="match status" value="1"/>
</dbReference>
<dbReference type="GO" id="GO:0000976">
    <property type="term" value="F:transcription cis-regulatory region binding"/>
    <property type="evidence" value="ECO:0007669"/>
    <property type="project" value="TreeGrafter"/>
</dbReference>
<reference evidence="6 7" key="1">
    <citation type="submission" date="2019-03" db="EMBL/GenBank/DDBJ databases">
        <title>Whole genome sequence of Arthrobacter sp JH1-1.</title>
        <authorList>
            <person name="Trinh H.N."/>
        </authorList>
    </citation>
    <scope>NUCLEOTIDE SEQUENCE [LARGE SCALE GENOMIC DNA]</scope>
    <source>
        <strain evidence="6 7">JH1-1</strain>
    </source>
</reference>
<gene>
    <name evidence="6" type="ORF">E1809_15360</name>
</gene>